<gene>
    <name evidence="3" type="ORF">GCM10009682_08750</name>
</gene>
<dbReference type="CDD" id="cd00081">
    <property type="entry name" value="Hint"/>
    <property type="match status" value="1"/>
</dbReference>
<keyword evidence="4" id="KW-1185">Reference proteome</keyword>
<dbReference type="PROSITE" id="PS50817">
    <property type="entry name" value="INTEIN_N_TER"/>
    <property type="match status" value="1"/>
</dbReference>
<evidence type="ECO:0000313" key="3">
    <source>
        <dbReference type="EMBL" id="GAA1788944.1"/>
    </source>
</evidence>
<dbReference type="NCBIfam" id="TIGR01643">
    <property type="entry name" value="YD_repeat_2x"/>
    <property type="match status" value="2"/>
</dbReference>
<dbReference type="Pfam" id="PF07591">
    <property type="entry name" value="PT-HINT"/>
    <property type="match status" value="1"/>
</dbReference>
<reference evidence="4" key="1">
    <citation type="journal article" date="2019" name="Int. J. Syst. Evol. Microbiol.">
        <title>The Global Catalogue of Microorganisms (GCM) 10K type strain sequencing project: providing services to taxonomists for standard genome sequencing and annotation.</title>
        <authorList>
            <consortium name="The Broad Institute Genomics Platform"/>
            <consortium name="The Broad Institute Genome Sequencing Center for Infectious Disease"/>
            <person name="Wu L."/>
            <person name="Ma J."/>
        </authorList>
    </citation>
    <scope>NUCLEOTIDE SEQUENCE [LARGE SCALE GENOMIC DNA]</scope>
    <source>
        <strain evidence="4">JCM 13250</strain>
    </source>
</reference>
<dbReference type="Gene3D" id="2.180.10.10">
    <property type="entry name" value="RHS repeat-associated core"/>
    <property type="match status" value="2"/>
</dbReference>
<dbReference type="PANTHER" id="PTHR32305">
    <property type="match status" value="1"/>
</dbReference>
<dbReference type="InterPro" id="IPR006530">
    <property type="entry name" value="YD"/>
</dbReference>
<dbReference type="EMBL" id="BAAALT010000016">
    <property type="protein sequence ID" value="GAA1788944.1"/>
    <property type="molecule type" value="Genomic_DNA"/>
</dbReference>
<dbReference type="InterPro" id="IPR036844">
    <property type="entry name" value="Hint_dom_sf"/>
</dbReference>
<dbReference type="SUPFAM" id="SSF51294">
    <property type="entry name" value="Hedgehog/intein (Hint) domain"/>
    <property type="match status" value="1"/>
</dbReference>
<evidence type="ECO:0000313" key="4">
    <source>
        <dbReference type="Proteomes" id="UP001500218"/>
    </source>
</evidence>
<keyword evidence="1" id="KW-0677">Repeat</keyword>
<accession>A0ABP4XMY8</accession>
<dbReference type="InterPro" id="IPR031325">
    <property type="entry name" value="RHS_repeat"/>
</dbReference>
<dbReference type="PANTHER" id="PTHR32305:SF17">
    <property type="entry name" value="TRNA NUCLEASE WAPA"/>
    <property type="match status" value="1"/>
</dbReference>
<protein>
    <submittedName>
        <fullName evidence="3">RHS repeat-associated core domain-containing protein</fullName>
    </submittedName>
</protein>
<name>A0ABP4XMY8_9ACTN</name>
<dbReference type="InterPro" id="IPR056823">
    <property type="entry name" value="TEN-like_YD-shell"/>
</dbReference>
<dbReference type="InterPro" id="IPR006141">
    <property type="entry name" value="Intein_N"/>
</dbReference>
<dbReference type="NCBIfam" id="TIGR03696">
    <property type="entry name" value="Rhs_assc_core"/>
    <property type="match status" value="1"/>
</dbReference>
<dbReference type="Pfam" id="PF05593">
    <property type="entry name" value="RHS_repeat"/>
    <property type="match status" value="1"/>
</dbReference>
<sequence>MEVLDRAATAKAGVTGVVMKVARTDGSSAAGKIALSVDYKAFAGAYGADWASRLRLVSLPACALTTPEERACAGTPLKSTNDVKAKAVSASVAVSSAGSVVALAAAPSGPSGSYAATSLQSSSTWSAGGNSGAFNWSYPMRVPPSAGGLAPQVSVGYNSQSVDGRHAASNNQPSWAGEGFDVGAGGLIERRYLPCAEDMDDDANNDEKTGDMCWETNNAVLSLAGHSGELIYNSTEGRWHLRADDGTRIRRETGGVNGDNDGEYWVVTTTDGTQYWFGLNRLPGWTSGDPVTESTYTVPVYGNDPNEPCHATAFEDSDCVQAWRWNLDYVVDVNGNSMSYWYVKETNKYGRNLDSSDAPTYVRGGYLDRVDYGTRRDNNIESVLDAPAPQRVDFGVADRCVSNCTTKNATNWPDVPWDSECTGTPCENYSPTFWTTKRLATVTTQVRSGSSYSNVERWTLRHSFPDPGDGTRAGLWLSKLSHEGLAGTTTTVPDIEFAGIQLANRVDTVDFAPAMNWWRVARIRNESGGTINITYSAPECVAGSPPNPATNTKRCYPVRWTPEGAATPKQDWFHKYVVTDIYEIDHTGGAAPQGSPRIAYHYTYYDGVAWHYTDDDGLVDPKDRDWSDYRGYGRVGVTVGDPDDPGRTYTETKFFRGMHGDRANDSGGTRTVTITGTGVATVNDENAYAGLARETTVFNGPGGAVVTREVNEPWQSAATATRGSVSARFVAIKATHKRAARDGGRADLVASATTTFDAYGMAVQVEDLGDTAVTGDETCVKTTYEPRNNTAWIMDKSHKVQKYAVGCASTTGTLTEAQIIGEDRTIYDDNAFLEAPDKGLVAKTEVMSTWNSGSPTFLTTSRFAYDIHGRATSTWDALNYESKTEFTPLTGGPVTAMKATNPLGHVTTTTLDPAYGMGTAIVDANLKRTDIAYDGLGRMTSVWLPGRDKATKTANLTFGYQLRTNAPTVVSTSSLNGSEQYITRYALYDGLMRDRQTQTASPSGGRLITENFYDTVGNKVKTYNLYYATGAPSATLVTATQRTDVPNQYRTVFDGAKRETAVIFQPYDAERWRTTTAYGGDRTDVTPPAGGTAASTVVDAHGRTTALRQYFGATPTPTTAGTWDQTSYAYNAKGQLATVTDALGNEWKSTYDLLGRLSEAKDPDKGTTKYGYDNAGRLTSVTDSNNKKLLFVLDALGRKKSVYEDSLSGTLRAQWVYDTIAKGQLSTSTRKVGTALYQSKILAYNDRYQPTQSEIVIPSAETGLAGTYAYANTYNGVDGSLTSSTLPGMATGGLPTETLSYTHNSLGMPIAMSSLYGTSPGTNLKLVPAVAYNALGQTEQITLDTDDTAGGRVWQSYTRQLETGRITGIRTDRDTVAPYTVMDQRLTYDNAGNITKITDAAPDPVDDTQCFTYDFLRRLTEAWTPASGDCNAAKSTAALGGPAPYWHTWALDKTGNRTKLTVHTTSMNYVTDYQYPAAGASATRPHAVNSTTGAQVSEYRYDANGATLCRPAGTGTNDCDASNPTTAGSQVLTWDPEGHLATSTDATGATSYIYDADGNRLIRRDPTGKTLYLPGQEVRYTTSSQVVTCTRYYALGDAVFASRDAAGLTWLGGDHQGTAQVSIRQSDQQLTARRQLPYGGARGAAVTWPNTKGFVGGTTDNTGLTHLGAREYDPNTGRFISVDPVMDMNDPQQWNGYSYSGNSPITFSDPSGLWSFASLATASCNYTNQYAASACASATKGYVSVTITVAEEFSIFANEYCNCDFKKDILEDFPYEPYMKNVVQQFLCKQMSGITCTEYAERNGEVDPWKMLKDFTGVSDAEDCFGEGSVSGCVWTAVNVIGLIFTIAKVGKIAAMARIKNGAKAVGAADEASKVRFTQTVECLLGALKKDSFSGDTEVLMADGTRKRISEIRVGDEVLATDPETGEQAPRKVTKVWVHDDMLVDLRLDGGATVTTTEDHLFWNATDRQWQETQQFDEGDLLYTAGGGSVAVAGLNMATAHRARAYNLTVAGIHTYYVFALSTPVLVHNEACSVFMVGMDYKHTFNTSVGEIDFFANEVRASDGTLWLKDVSIAPGRGSIGDWEALRKRLQRGEAMDFLKQLEDQARLQGYDKLRITGVRTTGPAAGHVTDITRDLT</sequence>
<dbReference type="NCBIfam" id="TIGR01445">
    <property type="entry name" value="intein_Nterm"/>
    <property type="match status" value="1"/>
</dbReference>
<dbReference type="InterPro" id="IPR022385">
    <property type="entry name" value="Rhs_assc_core"/>
</dbReference>
<dbReference type="Proteomes" id="UP001500218">
    <property type="component" value="Unassembled WGS sequence"/>
</dbReference>
<organism evidence="3 4">
    <name type="scientific">Luedemannella flava</name>
    <dbReference type="NCBI Taxonomy" id="349316"/>
    <lineage>
        <taxon>Bacteria</taxon>
        <taxon>Bacillati</taxon>
        <taxon>Actinomycetota</taxon>
        <taxon>Actinomycetes</taxon>
        <taxon>Micromonosporales</taxon>
        <taxon>Micromonosporaceae</taxon>
        <taxon>Luedemannella</taxon>
    </lineage>
</organism>
<comment type="caution">
    <text evidence="3">The sequence shown here is derived from an EMBL/GenBank/DDBJ whole genome shotgun (WGS) entry which is preliminary data.</text>
</comment>
<dbReference type="InterPro" id="IPR050708">
    <property type="entry name" value="T6SS_VgrG/RHS"/>
</dbReference>
<evidence type="ECO:0000256" key="1">
    <source>
        <dbReference type="ARBA" id="ARBA00022737"/>
    </source>
</evidence>
<feature type="domain" description="Hint" evidence="2">
    <location>
        <begin position="1890"/>
        <end position="1986"/>
    </location>
</feature>
<proteinExistence type="predicted"/>
<dbReference type="InterPro" id="IPR003587">
    <property type="entry name" value="Hint_dom_N"/>
</dbReference>
<dbReference type="Gene3D" id="2.170.16.10">
    <property type="entry name" value="Hedgehog/Intein (Hint) domain"/>
    <property type="match status" value="1"/>
</dbReference>
<dbReference type="SMART" id="SM00306">
    <property type="entry name" value="HintN"/>
    <property type="match status" value="1"/>
</dbReference>
<dbReference type="Pfam" id="PF25023">
    <property type="entry name" value="TEN_YD-shell"/>
    <property type="match status" value="1"/>
</dbReference>
<evidence type="ECO:0000259" key="2">
    <source>
        <dbReference type="SMART" id="SM00306"/>
    </source>
</evidence>